<dbReference type="SUPFAM" id="SSF53474">
    <property type="entry name" value="alpha/beta-Hydrolases"/>
    <property type="match status" value="1"/>
</dbReference>
<dbReference type="InterPro" id="IPR007941">
    <property type="entry name" value="DUF726"/>
</dbReference>
<organism evidence="5 6">
    <name type="scientific">Thermostichus vulcanus str. 'Rupite'</name>
    <dbReference type="NCBI Taxonomy" id="2813851"/>
    <lineage>
        <taxon>Bacteria</taxon>
        <taxon>Bacillati</taxon>
        <taxon>Cyanobacteriota</taxon>
        <taxon>Cyanophyceae</taxon>
        <taxon>Thermostichales</taxon>
        <taxon>Thermostichaceae</taxon>
        <taxon>Thermostichus</taxon>
    </lineage>
</organism>
<evidence type="ECO:0000313" key="6">
    <source>
        <dbReference type="Proteomes" id="UP000830835"/>
    </source>
</evidence>
<sequence>MIWKISKILGKSAYRGIKFAKNISRTADIIQSVGELIPDFSLFENFDEPYLQPVQPKIDQDEALIFVNGFLTENEIQPQDNHLFWRAVRKAGWRGSLYHLWWDASNPMNFVMSTSLLGVGLLLHWEAHEKKAKTVGLKYTYPMLSVLPEKKITIIGFSLGARIAYYTMQAWPHHDRRLKDIVLLGGAVRRGASKNWSEHVEKLSGKLVNIYNEEDLVLNFLFKTASLNRSPCGIKPIKEFHPKIENLNATHLIGSLGHGYTSYLPHLQRLLEQKLDWKNLR</sequence>
<dbReference type="PANTHER" id="PTHR17920">
    <property type="entry name" value="TRANSMEMBRANE AND COILED-COIL DOMAIN-CONTAINING PROTEIN 4 TMCO4"/>
    <property type="match status" value="1"/>
</dbReference>
<evidence type="ECO:0000256" key="3">
    <source>
        <dbReference type="ARBA" id="ARBA00022989"/>
    </source>
</evidence>
<keyword evidence="6" id="KW-1185">Reference proteome</keyword>
<name>A0ABT0CCJ3_THEVL</name>
<dbReference type="RefSeq" id="WP_244350943.1">
    <property type="nucleotide sequence ID" value="NZ_JAFIRA010000030.1"/>
</dbReference>
<evidence type="ECO:0000256" key="2">
    <source>
        <dbReference type="ARBA" id="ARBA00022692"/>
    </source>
</evidence>
<reference evidence="5" key="1">
    <citation type="submission" date="2021-02" db="EMBL/GenBank/DDBJ databases">
        <title>The CRISPR/cas machinery reduction and long-range gene transfer in the hot spring cyanobacterium Synechococcus.</title>
        <authorList>
            <person name="Dvorak P."/>
            <person name="Jahodarova E."/>
            <person name="Hasler P."/>
            <person name="Poulickova A."/>
        </authorList>
    </citation>
    <scope>NUCLEOTIDE SEQUENCE</scope>
    <source>
        <strain evidence="5">Rupite</strain>
    </source>
</reference>
<protein>
    <submittedName>
        <fullName evidence="5">DUF726 domain-containing protein</fullName>
    </submittedName>
</protein>
<dbReference type="Proteomes" id="UP000830835">
    <property type="component" value="Unassembled WGS sequence"/>
</dbReference>
<keyword evidence="3" id="KW-1133">Transmembrane helix</keyword>
<gene>
    <name evidence="5" type="ORF">JX360_11445</name>
</gene>
<dbReference type="PANTHER" id="PTHR17920:SF3">
    <property type="entry name" value="TRANSMEMBRANE AND COILED-COIL DOMAIN-CONTAINING PROTEIN 4"/>
    <property type="match status" value="1"/>
</dbReference>
<evidence type="ECO:0000313" key="5">
    <source>
        <dbReference type="EMBL" id="MCJ2543516.1"/>
    </source>
</evidence>
<comment type="subcellular location">
    <subcellularLocation>
        <location evidence="1">Membrane</location>
        <topology evidence="1">Multi-pass membrane protein</topology>
    </subcellularLocation>
</comment>
<accession>A0ABT0CCJ3</accession>
<evidence type="ECO:0000256" key="4">
    <source>
        <dbReference type="ARBA" id="ARBA00023136"/>
    </source>
</evidence>
<dbReference type="Gene3D" id="3.40.50.1820">
    <property type="entry name" value="alpha/beta hydrolase"/>
    <property type="match status" value="1"/>
</dbReference>
<dbReference type="EMBL" id="JAFIRA010000030">
    <property type="protein sequence ID" value="MCJ2543516.1"/>
    <property type="molecule type" value="Genomic_DNA"/>
</dbReference>
<dbReference type="InterPro" id="IPR029058">
    <property type="entry name" value="AB_hydrolase_fold"/>
</dbReference>
<keyword evidence="4" id="KW-0472">Membrane</keyword>
<evidence type="ECO:0000256" key="1">
    <source>
        <dbReference type="ARBA" id="ARBA00004141"/>
    </source>
</evidence>
<dbReference type="Pfam" id="PF05277">
    <property type="entry name" value="DUF726"/>
    <property type="match status" value="1"/>
</dbReference>
<proteinExistence type="predicted"/>
<comment type="caution">
    <text evidence="5">The sequence shown here is derived from an EMBL/GenBank/DDBJ whole genome shotgun (WGS) entry which is preliminary data.</text>
</comment>
<keyword evidence="2" id="KW-0812">Transmembrane</keyword>